<keyword evidence="1" id="KW-0812">Transmembrane</keyword>
<evidence type="ECO:0000313" key="3">
    <source>
        <dbReference type="Proteomes" id="UP000599578"/>
    </source>
</evidence>
<dbReference type="AlphaFoldDB" id="A0A917ZMM2"/>
<organism evidence="2 3">
    <name type="scientific">Marinobacterium nitratireducens</name>
    <dbReference type="NCBI Taxonomy" id="518897"/>
    <lineage>
        <taxon>Bacteria</taxon>
        <taxon>Pseudomonadati</taxon>
        <taxon>Pseudomonadota</taxon>
        <taxon>Gammaproteobacteria</taxon>
        <taxon>Oceanospirillales</taxon>
        <taxon>Oceanospirillaceae</taxon>
        <taxon>Marinobacterium</taxon>
    </lineage>
</organism>
<dbReference type="EMBL" id="BMLT01000008">
    <property type="protein sequence ID" value="GGO85268.1"/>
    <property type="molecule type" value="Genomic_DNA"/>
</dbReference>
<keyword evidence="1" id="KW-1133">Transmembrane helix</keyword>
<dbReference type="Proteomes" id="UP000599578">
    <property type="component" value="Unassembled WGS sequence"/>
</dbReference>
<keyword evidence="1" id="KW-0472">Membrane</keyword>
<feature type="transmembrane region" description="Helical" evidence="1">
    <location>
        <begin position="155"/>
        <end position="177"/>
    </location>
</feature>
<protein>
    <submittedName>
        <fullName evidence="2">Uncharacterized protein</fullName>
    </submittedName>
</protein>
<evidence type="ECO:0000256" key="1">
    <source>
        <dbReference type="SAM" id="Phobius"/>
    </source>
</evidence>
<name>A0A917ZMM2_9GAMM</name>
<accession>A0A917ZMM2</accession>
<gene>
    <name evidence="2" type="ORF">GCM10011348_33430</name>
</gene>
<dbReference type="RefSeq" id="WP_188861732.1">
    <property type="nucleotide sequence ID" value="NZ_BMLT01000008.1"/>
</dbReference>
<sequence>MFVALGVIYVYWGRWLFNNLGDAYWMILGLLLALSFIGMSGHYYYPKQVAGFYTDEFYPERVVSTRGRSFPGISGYSETEKKRIVYRGIPHYRKLQGIMEQRAIEDRKITALWYYSSPINQLLGERRLFAFRYQGQDAFNLSAKLKRTLARLHKIYNVALVLLVITLFTLGLPYLAYRVSRRVGYIT</sequence>
<comment type="caution">
    <text evidence="2">The sequence shown here is derived from an EMBL/GenBank/DDBJ whole genome shotgun (WGS) entry which is preliminary data.</text>
</comment>
<proteinExistence type="predicted"/>
<reference evidence="2 3" key="1">
    <citation type="journal article" date="2014" name="Int. J. Syst. Evol. Microbiol.">
        <title>Complete genome sequence of Corynebacterium casei LMG S-19264T (=DSM 44701T), isolated from a smear-ripened cheese.</title>
        <authorList>
            <consortium name="US DOE Joint Genome Institute (JGI-PGF)"/>
            <person name="Walter F."/>
            <person name="Albersmeier A."/>
            <person name="Kalinowski J."/>
            <person name="Ruckert C."/>
        </authorList>
    </citation>
    <scope>NUCLEOTIDE SEQUENCE [LARGE SCALE GENOMIC DNA]</scope>
    <source>
        <strain evidence="2 3">CGMCC 1.7286</strain>
    </source>
</reference>
<evidence type="ECO:0000313" key="2">
    <source>
        <dbReference type="EMBL" id="GGO85268.1"/>
    </source>
</evidence>
<feature type="transmembrane region" description="Helical" evidence="1">
    <location>
        <begin position="23"/>
        <end position="45"/>
    </location>
</feature>
<keyword evidence="3" id="KW-1185">Reference proteome</keyword>